<reference evidence="4" key="1">
    <citation type="submission" date="2018-05" db="EMBL/GenBank/DDBJ databases">
        <authorList>
            <person name="Lanie J.A."/>
            <person name="Ng W.-L."/>
            <person name="Kazmierczak K.M."/>
            <person name="Andrzejewski T.M."/>
            <person name="Davidsen T.M."/>
            <person name="Wayne K.J."/>
            <person name="Tettelin H."/>
            <person name="Glass J.I."/>
            <person name="Rusch D."/>
            <person name="Podicherti R."/>
            <person name="Tsui H.-C.T."/>
            <person name="Winkler M.E."/>
        </authorList>
    </citation>
    <scope>NUCLEOTIDE SEQUENCE</scope>
</reference>
<accession>A0A381RH94</accession>
<dbReference type="AlphaFoldDB" id="A0A381RH94"/>
<proteinExistence type="predicted"/>
<evidence type="ECO:0000313" key="4">
    <source>
        <dbReference type="EMBL" id="SUZ91140.1"/>
    </source>
</evidence>
<dbReference type="SUPFAM" id="SSF55729">
    <property type="entry name" value="Acyl-CoA N-acyltransferases (Nat)"/>
    <property type="match status" value="1"/>
</dbReference>
<gene>
    <name evidence="4" type="ORF">METZ01_LOCUS43994</name>
</gene>
<dbReference type="CDD" id="cd04301">
    <property type="entry name" value="NAT_SF"/>
    <property type="match status" value="1"/>
</dbReference>
<dbReference type="InterPro" id="IPR050832">
    <property type="entry name" value="Bact_Acetyltransf"/>
</dbReference>
<sequence>MPETIGNESSVAVSIRAAESADAAAISALVTANVGLGHLLPRTADEIANHVSRFLVAARNDHVVGCGELAPLGPKLVEVRSLVVASDSRGGGVGTAILNALVADAKRQKIPRLCAFTHVPHRFVALGFSIVPHTWLPEKITNDCQRCEWFRRCEQYGVVFELDRN</sequence>
<protein>
    <recommendedName>
        <fullName evidence="3">N-acetyltransferase domain-containing protein</fullName>
    </recommendedName>
</protein>
<name>A0A381RH94_9ZZZZ</name>
<dbReference type="InterPro" id="IPR016181">
    <property type="entry name" value="Acyl_CoA_acyltransferase"/>
</dbReference>
<organism evidence="4">
    <name type="scientific">marine metagenome</name>
    <dbReference type="NCBI Taxonomy" id="408172"/>
    <lineage>
        <taxon>unclassified sequences</taxon>
        <taxon>metagenomes</taxon>
        <taxon>ecological metagenomes</taxon>
    </lineage>
</organism>
<dbReference type="Gene3D" id="3.40.630.30">
    <property type="match status" value="1"/>
</dbReference>
<dbReference type="GO" id="GO:0016747">
    <property type="term" value="F:acyltransferase activity, transferring groups other than amino-acyl groups"/>
    <property type="evidence" value="ECO:0007669"/>
    <property type="project" value="InterPro"/>
</dbReference>
<dbReference type="PROSITE" id="PS51186">
    <property type="entry name" value="GNAT"/>
    <property type="match status" value="1"/>
</dbReference>
<dbReference type="EMBL" id="UINC01001951">
    <property type="protein sequence ID" value="SUZ91140.1"/>
    <property type="molecule type" value="Genomic_DNA"/>
</dbReference>
<dbReference type="InterPro" id="IPR000182">
    <property type="entry name" value="GNAT_dom"/>
</dbReference>
<evidence type="ECO:0000256" key="2">
    <source>
        <dbReference type="ARBA" id="ARBA00023315"/>
    </source>
</evidence>
<dbReference type="Pfam" id="PF00583">
    <property type="entry name" value="Acetyltransf_1"/>
    <property type="match status" value="1"/>
</dbReference>
<keyword evidence="1" id="KW-0808">Transferase</keyword>
<dbReference type="PANTHER" id="PTHR43877">
    <property type="entry name" value="AMINOALKYLPHOSPHONATE N-ACETYLTRANSFERASE-RELATED-RELATED"/>
    <property type="match status" value="1"/>
</dbReference>
<feature type="domain" description="N-acetyltransferase" evidence="3">
    <location>
        <begin position="13"/>
        <end position="143"/>
    </location>
</feature>
<evidence type="ECO:0000256" key="1">
    <source>
        <dbReference type="ARBA" id="ARBA00022679"/>
    </source>
</evidence>
<evidence type="ECO:0000259" key="3">
    <source>
        <dbReference type="PROSITE" id="PS51186"/>
    </source>
</evidence>
<keyword evidence="2" id="KW-0012">Acyltransferase</keyword>